<gene>
    <name evidence="2" type="ORF">DRW42_01035</name>
</gene>
<keyword evidence="3" id="KW-1185">Reference proteome</keyword>
<dbReference type="Proteomes" id="UP000252081">
    <property type="component" value="Unassembled WGS sequence"/>
</dbReference>
<comment type="caution">
    <text evidence="2">The sequence shown here is derived from an EMBL/GenBank/DDBJ whole genome shotgun (WGS) entry which is preliminary data.</text>
</comment>
<organism evidence="2 3">
    <name type="scientific">Pedobacter miscanthi</name>
    <dbReference type="NCBI Taxonomy" id="2259170"/>
    <lineage>
        <taxon>Bacteria</taxon>
        <taxon>Pseudomonadati</taxon>
        <taxon>Bacteroidota</taxon>
        <taxon>Sphingobacteriia</taxon>
        <taxon>Sphingobacteriales</taxon>
        <taxon>Sphingobacteriaceae</taxon>
        <taxon>Pedobacter</taxon>
    </lineage>
</organism>
<feature type="chain" id="PRO_5016603366" description="Beta-lactamase-inhibitor-like PepSY-like domain-containing protein" evidence="1">
    <location>
        <begin position="19"/>
        <end position="257"/>
    </location>
</feature>
<evidence type="ECO:0000313" key="2">
    <source>
        <dbReference type="EMBL" id="RBQ11888.1"/>
    </source>
</evidence>
<dbReference type="AlphaFoldDB" id="A0A366LDC9"/>
<dbReference type="OrthoDB" id="1274006at2"/>
<protein>
    <recommendedName>
        <fullName evidence="4">Beta-lactamase-inhibitor-like PepSY-like domain-containing protein</fullName>
    </recommendedName>
</protein>
<dbReference type="RefSeq" id="WP_113946967.1">
    <property type="nucleotide sequence ID" value="NZ_QNQU01000001.1"/>
</dbReference>
<accession>A0A366LDC9</accession>
<evidence type="ECO:0008006" key="4">
    <source>
        <dbReference type="Google" id="ProtNLM"/>
    </source>
</evidence>
<feature type="signal peptide" evidence="1">
    <location>
        <begin position="1"/>
        <end position="18"/>
    </location>
</feature>
<name>A0A366LDC9_9SPHI</name>
<proteinExistence type="predicted"/>
<reference evidence="2 3" key="1">
    <citation type="submission" date="2018-07" db="EMBL/GenBank/DDBJ databases">
        <title>A draft genome of a endophytic bacteria, a new species of Pedobacter.</title>
        <authorList>
            <person name="Zhang Z.D."/>
            <person name="Chen Z.J."/>
        </authorList>
    </citation>
    <scope>NUCLEOTIDE SEQUENCE [LARGE SCALE GENOMIC DNA]</scope>
    <source>
        <strain evidence="2 3">RS10</strain>
    </source>
</reference>
<dbReference type="EMBL" id="QNQU01000001">
    <property type="protein sequence ID" value="RBQ11888.1"/>
    <property type="molecule type" value="Genomic_DNA"/>
</dbReference>
<evidence type="ECO:0000313" key="3">
    <source>
        <dbReference type="Proteomes" id="UP000252081"/>
    </source>
</evidence>
<sequence>MKRYIFIILLALSFSAKAQPNINHYKYIIVPEKYSFLKQPNQYNLNGVTKALFEGMGFTVYYDNADLPTEIAGDRCKALTADVLEKNSMFVTNLTVVLKDCKGTVVLKSKEGKSREKEYKTSFNLALQDAFSSLNDFRYTAGSTPETSIPAPATTTTAAAPAQEVKTEAVPAPVSQPATTGTKLTEAVLYAQPINNGYQLVDATPKIVMTLLKTSVEDFFIASNGGIAGVVLKKNGSWFFEYYKNNVLVSDKLPIKF</sequence>
<keyword evidence="1" id="KW-0732">Signal</keyword>
<evidence type="ECO:0000256" key="1">
    <source>
        <dbReference type="SAM" id="SignalP"/>
    </source>
</evidence>